<dbReference type="InterPro" id="IPR027417">
    <property type="entry name" value="P-loop_NTPase"/>
</dbReference>
<evidence type="ECO:0000313" key="2">
    <source>
        <dbReference type="EMBL" id="NHQ87742.1"/>
    </source>
</evidence>
<dbReference type="CDD" id="cd00009">
    <property type="entry name" value="AAA"/>
    <property type="match status" value="1"/>
</dbReference>
<dbReference type="InterPro" id="IPR028350">
    <property type="entry name" value="DNAC/IstB-like"/>
</dbReference>
<protein>
    <submittedName>
        <fullName evidence="2">ATP-binding protein</fullName>
    </submittedName>
</protein>
<feature type="non-terminal residue" evidence="2">
    <location>
        <position position="255"/>
    </location>
</feature>
<evidence type="ECO:0000259" key="1">
    <source>
        <dbReference type="Pfam" id="PF01695"/>
    </source>
</evidence>
<dbReference type="Proteomes" id="UP000712570">
    <property type="component" value="Unassembled WGS sequence"/>
</dbReference>
<evidence type="ECO:0000313" key="3">
    <source>
        <dbReference type="Proteomes" id="UP000712570"/>
    </source>
</evidence>
<keyword evidence="2" id="KW-0067">ATP-binding</keyword>
<accession>A0ABX0KZ44</accession>
<keyword evidence="3" id="KW-1185">Reference proteome</keyword>
<dbReference type="PANTHER" id="PTHR30050:SF4">
    <property type="entry name" value="ATP-BINDING PROTEIN RV3427C IN INSERTION SEQUENCE-RELATED"/>
    <property type="match status" value="1"/>
</dbReference>
<dbReference type="InterPro" id="IPR002611">
    <property type="entry name" value="IstB_ATP-bd"/>
</dbReference>
<organism evidence="2 3">
    <name type="scientific">Iodobacter violaceini</name>
    <dbReference type="NCBI Taxonomy" id="3044271"/>
    <lineage>
        <taxon>Bacteria</taxon>
        <taxon>Pseudomonadati</taxon>
        <taxon>Pseudomonadota</taxon>
        <taxon>Betaproteobacteria</taxon>
        <taxon>Neisseriales</taxon>
        <taxon>Chitinibacteraceae</taxon>
        <taxon>Iodobacter</taxon>
    </lineage>
</organism>
<dbReference type="GO" id="GO:0005524">
    <property type="term" value="F:ATP binding"/>
    <property type="evidence" value="ECO:0007669"/>
    <property type="project" value="UniProtKB-KW"/>
</dbReference>
<gene>
    <name evidence="2" type="ORF">HA050_16615</name>
</gene>
<feature type="domain" description="IstB-like ATP-binding" evidence="1">
    <location>
        <begin position="12"/>
        <end position="212"/>
    </location>
</feature>
<proteinExistence type="predicted"/>
<comment type="caution">
    <text evidence="2">The sequence shown here is derived from an EMBL/GenBank/DDBJ whole genome shotgun (WGS) entry which is preliminary data.</text>
</comment>
<dbReference type="Gene3D" id="3.40.50.300">
    <property type="entry name" value="P-loop containing nucleotide triphosphate hydrolases"/>
    <property type="match status" value="1"/>
</dbReference>
<dbReference type="EMBL" id="JAAOLX010000008">
    <property type="protein sequence ID" value="NHQ87742.1"/>
    <property type="molecule type" value="Genomic_DNA"/>
</dbReference>
<sequence>MLNQQTLNNFELLKLHGMAKNYREQLTTPTLQALSFDERLGLMLDRELIERENKKSQRLLNNAKLQYPAHLEDIDYSSTRRLDRQLISNLYGCGWIERNQNIFITGATGTGKSWLACAFGSQACRQGFSVSFKRASKLYEELHIAMGDGSLPRYRSALAKARLLIIDDFGLAPIEPTIGYTLLDIVDTRMHAGSLIITSQLSSDHWYGLFSETMSISVQYFPPVSVQKFPVCQPVFCPFLRCLNLNESLPVSRIS</sequence>
<dbReference type="PIRSF" id="PIRSF003073">
    <property type="entry name" value="DNAC_TnpB_IstB"/>
    <property type="match status" value="1"/>
</dbReference>
<dbReference type="PANTHER" id="PTHR30050">
    <property type="entry name" value="CHROMOSOMAL REPLICATION INITIATOR PROTEIN DNAA"/>
    <property type="match status" value="1"/>
</dbReference>
<keyword evidence="2" id="KW-0547">Nucleotide-binding</keyword>
<reference evidence="2 3" key="1">
    <citation type="submission" date="2020-03" db="EMBL/GenBank/DDBJ databases">
        <title>Draft genome sequence of environmentally isolated violet-colored cultures.</title>
        <authorList>
            <person name="Wilson H.S."/>
        </authorList>
    </citation>
    <scope>NUCLEOTIDE SEQUENCE [LARGE SCALE GENOMIC DNA]</scope>
    <source>
        <strain evidence="2 3">HSC-16F04</strain>
    </source>
</reference>
<name>A0ABX0KZ44_9NEIS</name>
<dbReference type="SUPFAM" id="SSF52540">
    <property type="entry name" value="P-loop containing nucleoside triphosphate hydrolases"/>
    <property type="match status" value="1"/>
</dbReference>
<dbReference type="RefSeq" id="WP_166828544.1">
    <property type="nucleotide sequence ID" value="NZ_JAAOLX010000008.1"/>
</dbReference>
<dbReference type="Pfam" id="PF01695">
    <property type="entry name" value="IstB_IS21"/>
    <property type="match status" value="1"/>
</dbReference>